<dbReference type="EMBL" id="JAGQFT020000004">
    <property type="protein sequence ID" value="MBS7456837.1"/>
    <property type="molecule type" value="Genomic_DNA"/>
</dbReference>
<dbReference type="AlphaFoldDB" id="A0A8J8AXK6"/>
<reference evidence="5" key="2">
    <citation type="submission" date="2021-04" db="EMBL/GenBank/DDBJ databases">
        <authorList>
            <person name="Karlyshev A.V."/>
        </authorList>
    </citation>
    <scope>NUCLEOTIDE SEQUENCE</scope>
    <source>
        <strain evidence="5">LMG 29479</strain>
    </source>
</reference>
<dbReference type="EC" id="6.3.5.4" evidence="2"/>
<dbReference type="GO" id="GO:0004066">
    <property type="term" value="F:asparagine synthase (glutamine-hydrolyzing) activity"/>
    <property type="evidence" value="ECO:0007669"/>
    <property type="project" value="UniProtKB-EC"/>
</dbReference>
<evidence type="ECO:0000256" key="3">
    <source>
        <dbReference type="ARBA" id="ARBA00048741"/>
    </source>
</evidence>
<dbReference type="PANTHER" id="PTHR43284:SF1">
    <property type="entry name" value="ASPARAGINE SYNTHETASE"/>
    <property type="match status" value="1"/>
</dbReference>
<dbReference type="InterPro" id="IPR051786">
    <property type="entry name" value="ASN_synthetase/amidase"/>
</dbReference>
<evidence type="ECO:0000256" key="2">
    <source>
        <dbReference type="ARBA" id="ARBA00012737"/>
    </source>
</evidence>
<evidence type="ECO:0000259" key="4">
    <source>
        <dbReference type="Pfam" id="PF00733"/>
    </source>
</evidence>
<organism evidence="5">
    <name type="scientific">Coralloluteibacterium stylophorae</name>
    <dbReference type="NCBI Taxonomy" id="1776034"/>
    <lineage>
        <taxon>Bacteria</taxon>
        <taxon>Pseudomonadati</taxon>
        <taxon>Pseudomonadota</taxon>
        <taxon>Gammaproteobacteria</taxon>
        <taxon>Lysobacterales</taxon>
        <taxon>Lysobacteraceae</taxon>
        <taxon>Coralloluteibacterium</taxon>
    </lineage>
</organism>
<comment type="catalytic activity">
    <reaction evidence="3">
        <text>L-aspartate + L-glutamine + ATP + H2O = L-asparagine + L-glutamate + AMP + diphosphate + H(+)</text>
        <dbReference type="Rhea" id="RHEA:12228"/>
        <dbReference type="ChEBI" id="CHEBI:15377"/>
        <dbReference type="ChEBI" id="CHEBI:15378"/>
        <dbReference type="ChEBI" id="CHEBI:29985"/>
        <dbReference type="ChEBI" id="CHEBI:29991"/>
        <dbReference type="ChEBI" id="CHEBI:30616"/>
        <dbReference type="ChEBI" id="CHEBI:33019"/>
        <dbReference type="ChEBI" id="CHEBI:58048"/>
        <dbReference type="ChEBI" id="CHEBI:58359"/>
        <dbReference type="ChEBI" id="CHEBI:456215"/>
        <dbReference type="EC" id="6.3.5.4"/>
    </reaction>
</comment>
<accession>A0A8J8AXK6</accession>
<evidence type="ECO:0000313" key="5">
    <source>
        <dbReference type="EMBL" id="MBR0562492.1"/>
    </source>
</evidence>
<dbReference type="InterPro" id="IPR014729">
    <property type="entry name" value="Rossmann-like_a/b/a_fold"/>
</dbReference>
<evidence type="ECO:0000313" key="7">
    <source>
        <dbReference type="Proteomes" id="UP000675747"/>
    </source>
</evidence>
<name>A0A8J8AXK6_9GAMM</name>
<dbReference type="Proteomes" id="UP000675747">
    <property type="component" value="Unassembled WGS sequence"/>
</dbReference>
<feature type="domain" description="Asparagine synthetase" evidence="4">
    <location>
        <begin position="218"/>
        <end position="576"/>
    </location>
</feature>
<comment type="pathway">
    <text evidence="1">Amino-acid biosynthesis; L-asparagine biosynthesis; L-asparagine from L-aspartate (L-Gln route): step 1/1.</text>
</comment>
<comment type="caution">
    <text evidence="5">The sequence shown here is derived from an EMBL/GenBank/DDBJ whole genome shotgun (WGS) entry which is preliminary data.</text>
</comment>
<evidence type="ECO:0000256" key="1">
    <source>
        <dbReference type="ARBA" id="ARBA00005187"/>
    </source>
</evidence>
<dbReference type="InterPro" id="IPR001962">
    <property type="entry name" value="Asn_synthase"/>
</dbReference>
<evidence type="ECO:0000313" key="6">
    <source>
        <dbReference type="EMBL" id="MBS7456837.1"/>
    </source>
</evidence>
<protein>
    <recommendedName>
        <fullName evidence="2">asparagine synthase (glutamine-hydrolyzing)</fullName>
        <ecNumber evidence="2">6.3.5.4</ecNumber>
    </recommendedName>
</protein>
<dbReference type="PANTHER" id="PTHR43284">
    <property type="entry name" value="ASPARAGINE SYNTHETASE (GLUTAMINE-HYDROLYZING)"/>
    <property type="match status" value="1"/>
</dbReference>
<proteinExistence type="predicted"/>
<dbReference type="Gene3D" id="3.40.50.620">
    <property type="entry name" value="HUPs"/>
    <property type="match status" value="1"/>
</dbReference>
<dbReference type="RefSeq" id="WP_211926434.1">
    <property type="nucleotide sequence ID" value="NZ_JAGQFT020000004.1"/>
</dbReference>
<dbReference type="GO" id="GO:0006529">
    <property type="term" value="P:asparagine biosynthetic process"/>
    <property type="evidence" value="ECO:0007669"/>
    <property type="project" value="InterPro"/>
</dbReference>
<dbReference type="SUPFAM" id="SSF52402">
    <property type="entry name" value="Adenine nucleotide alpha hydrolases-like"/>
    <property type="match status" value="1"/>
</dbReference>
<sequence length="579" mass="62227">MAGAYLAVLGRPGDELAARAADVTRRLESAGMREHHAGACVSLLGSADLRRWRLPGGAVLIGDLFTRDGQVADPVAALRCAVPADVRRRILRDFWGSYLLIQPEADALIVTLSPTATGHIPCVYAIADGCGFLTSDISLAARAGLHERRVDWDSIAHRLAYPGIKTQRTGLRDVLELLPGTSLRVEPSRVSVDQAWSPWAFVAPAVRHTDPHEAACDVRRAVAATVGAWASMDGTVLLELSGGLDSSIVAACLADSPARVVCVNLVTPVPGVDERHYAQLMADALGVPLHTETLPFERARLEFVPAPESVSPGMGPLQHAIDGIMEEAAERHGATSFYSGGGGDSVFCYLRTAAPAADAFAAQGPGAGLAAVRDLAALHQCTFWKAGRLTLSKLRRAPSSPTHRAAAFLAPAAADIAPLEHPWSAAPDGALPGDRERIVDLAGNQLFQGQAARGARRPFRFPLLSQPAMEACLRTPSWMWIAGGRNRAVARDAFADRLPADVLHRQSKATYMSYLGVVYQQNRRTMRDFLLSGRLAGQGLLDTRAIAQFLAADDLPARDQTFLRLFELCMVENWVRHQP</sequence>
<keyword evidence="7" id="KW-1185">Reference proteome</keyword>
<gene>
    <name evidence="6" type="ORF">KB893_006785</name>
    <name evidence="5" type="ORF">KB893_08190</name>
</gene>
<dbReference type="Pfam" id="PF00733">
    <property type="entry name" value="Asn_synthase"/>
    <property type="match status" value="1"/>
</dbReference>
<reference evidence="6 7" key="1">
    <citation type="journal article" date="2021" name="Microbiol. Resour. Announc.">
        <title>Draft Genome Sequence of Coralloluteibacterium stylophorae LMG 29479T.</title>
        <authorList>
            <person name="Karlyshev A.V."/>
            <person name="Kudryashova E.B."/>
            <person name="Ariskina E.V."/>
            <person name="Conroy A.P."/>
            <person name="Abidueva E.Y."/>
        </authorList>
    </citation>
    <scope>NUCLEOTIDE SEQUENCE [LARGE SCALE GENOMIC DNA]</scope>
    <source>
        <strain evidence="6 7">LMG 29479</strain>
    </source>
</reference>
<dbReference type="EMBL" id="JAGQFT010000055">
    <property type="protein sequence ID" value="MBR0562492.1"/>
    <property type="molecule type" value="Genomic_DNA"/>
</dbReference>